<dbReference type="Proteomes" id="UP001162780">
    <property type="component" value="Chromosome"/>
</dbReference>
<dbReference type="SMART" id="SM00388">
    <property type="entry name" value="HisKA"/>
    <property type="match status" value="1"/>
</dbReference>
<dbReference type="PANTHER" id="PTHR43047:SF64">
    <property type="entry name" value="HISTIDINE KINASE CONTAINING CHEY-HOMOLOGOUS RECEIVER DOMAIN AND PAS DOMAIN-RELATED"/>
    <property type="match status" value="1"/>
</dbReference>
<evidence type="ECO:0000256" key="3">
    <source>
        <dbReference type="ARBA" id="ARBA00012438"/>
    </source>
</evidence>
<dbReference type="PANTHER" id="PTHR43047">
    <property type="entry name" value="TWO-COMPONENT HISTIDINE PROTEIN KINASE"/>
    <property type="match status" value="1"/>
</dbReference>
<dbReference type="InterPro" id="IPR036097">
    <property type="entry name" value="HisK_dim/P_sf"/>
</dbReference>
<dbReference type="EMBL" id="CP113517">
    <property type="protein sequence ID" value="WAR44397.1"/>
    <property type="molecule type" value="Genomic_DNA"/>
</dbReference>
<evidence type="ECO:0000259" key="8">
    <source>
        <dbReference type="PROSITE" id="PS50109"/>
    </source>
</evidence>
<sequence length="475" mass="53805">MNKLTQWLLFQPLKTKILGVIMTVVIITVVSIAGFLYWHNDQQHRQSFIRNNLLLVKLVGQYTTLPLVFNDKAGAEEQLSKLLQDSRIAYVRLENANGEIMTNYDPVNIASESPLMAAGQEYIWRGNKLYFNISISHNQQNLGLLKGAFHLDEYRELQRLEMVFIIAAVLVAVICSFVLSLLLRQFVMSSIQRLETHARRIARQPGRDELFSYPKRQNDEISRLSEAFNFLMQQVRSREAEILQLNSELENKVRQRTEELSAALRIKSAFLANMSHEIRTPMNAILGMLHLVLQTELSAKQRSYIIKANDAAKWLLGIINDILDYSKLESGKISLELKSFRLDTVIKYLADVTTPLLNDKPVDLRFAVDPNIPLLVGDQLRLGQVLLNLISNAIKFTEAGTITVQIKPLTIGAEDVTLRFNVIDTGIGISEEQQERLFEPFTQADDSTTRQYGGTGLGLTICKELVEAMGGAHQY</sequence>
<dbReference type="Gene3D" id="1.10.287.130">
    <property type="match status" value="1"/>
</dbReference>
<feature type="transmembrane region" description="Helical" evidence="7">
    <location>
        <begin position="163"/>
        <end position="183"/>
    </location>
</feature>
<evidence type="ECO:0000256" key="4">
    <source>
        <dbReference type="ARBA" id="ARBA00022553"/>
    </source>
</evidence>
<dbReference type="PROSITE" id="PS50109">
    <property type="entry name" value="HIS_KIN"/>
    <property type="match status" value="1"/>
</dbReference>
<evidence type="ECO:0000256" key="1">
    <source>
        <dbReference type="ARBA" id="ARBA00000085"/>
    </source>
</evidence>
<dbReference type="InterPro" id="IPR003660">
    <property type="entry name" value="HAMP_dom"/>
</dbReference>
<reference evidence="10" key="1">
    <citation type="submission" date="2022-11" db="EMBL/GenBank/DDBJ databases">
        <title>Methylomonas rapida sp. nov., Carotenoid-Producing Obligate Methanotrophs with High Growth Characteristics and Biotechnological Potential.</title>
        <authorList>
            <person name="Tikhonova E.N."/>
            <person name="Suleimanov R.Z."/>
            <person name="Miroshnikov K."/>
            <person name="Oshkin I.Y."/>
            <person name="Belova S.E."/>
            <person name="Danilova O.V."/>
            <person name="Ashikhmin A."/>
            <person name="Konopkin A."/>
            <person name="But S.Y."/>
            <person name="Khmelenina V.N."/>
            <person name="Kuznetsov N."/>
            <person name="Pimenov N.V."/>
            <person name="Dedysh S.N."/>
        </authorList>
    </citation>
    <scope>NUCLEOTIDE SEQUENCE</scope>
    <source>
        <strain evidence="10">MP1</strain>
    </source>
</reference>
<dbReference type="Pfam" id="PF02518">
    <property type="entry name" value="HATPase_c"/>
    <property type="match status" value="1"/>
</dbReference>
<dbReference type="CDD" id="cd00082">
    <property type="entry name" value="HisKA"/>
    <property type="match status" value="1"/>
</dbReference>
<dbReference type="RefSeq" id="WP_255189373.1">
    <property type="nucleotide sequence ID" value="NZ_CP113517.1"/>
</dbReference>
<keyword evidence="11" id="KW-1185">Reference proteome</keyword>
<organism evidence="10 11">
    <name type="scientific">Methylomonas rapida</name>
    <dbReference type="NCBI Taxonomy" id="2963939"/>
    <lineage>
        <taxon>Bacteria</taxon>
        <taxon>Pseudomonadati</taxon>
        <taxon>Pseudomonadota</taxon>
        <taxon>Gammaproteobacteria</taxon>
        <taxon>Methylococcales</taxon>
        <taxon>Methylococcaceae</taxon>
        <taxon>Methylomonas</taxon>
    </lineage>
</organism>
<evidence type="ECO:0000256" key="6">
    <source>
        <dbReference type="ARBA" id="ARBA00022777"/>
    </source>
</evidence>
<keyword evidence="5" id="KW-0808">Transferase</keyword>
<protein>
    <recommendedName>
        <fullName evidence="3">histidine kinase</fullName>
        <ecNumber evidence="3">2.7.13.3</ecNumber>
    </recommendedName>
</protein>
<feature type="transmembrane region" description="Helical" evidence="7">
    <location>
        <begin position="17"/>
        <end position="38"/>
    </location>
</feature>
<dbReference type="Gene3D" id="6.10.340.10">
    <property type="match status" value="1"/>
</dbReference>
<gene>
    <name evidence="10" type="ORF">NM686_018885</name>
</gene>
<dbReference type="Pfam" id="PF00512">
    <property type="entry name" value="HisKA"/>
    <property type="match status" value="1"/>
</dbReference>
<feature type="domain" description="HAMP" evidence="9">
    <location>
        <begin position="185"/>
        <end position="240"/>
    </location>
</feature>
<keyword evidence="7" id="KW-0472">Membrane</keyword>
<accession>A0ABY7GGJ5</accession>
<dbReference type="CDD" id="cd06225">
    <property type="entry name" value="HAMP"/>
    <property type="match status" value="1"/>
</dbReference>
<dbReference type="SUPFAM" id="SSF47384">
    <property type="entry name" value="Homodimeric domain of signal transducing histidine kinase"/>
    <property type="match status" value="1"/>
</dbReference>
<keyword evidence="6" id="KW-0418">Kinase</keyword>
<keyword evidence="7" id="KW-0812">Transmembrane</keyword>
<feature type="domain" description="Histidine kinase" evidence="8">
    <location>
        <begin position="273"/>
        <end position="475"/>
    </location>
</feature>
<evidence type="ECO:0000256" key="7">
    <source>
        <dbReference type="SAM" id="Phobius"/>
    </source>
</evidence>
<dbReference type="PROSITE" id="PS50885">
    <property type="entry name" value="HAMP"/>
    <property type="match status" value="1"/>
</dbReference>
<dbReference type="SUPFAM" id="SSF55874">
    <property type="entry name" value="ATPase domain of HSP90 chaperone/DNA topoisomerase II/histidine kinase"/>
    <property type="match status" value="1"/>
</dbReference>
<evidence type="ECO:0000256" key="2">
    <source>
        <dbReference type="ARBA" id="ARBA00004370"/>
    </source>
</evidence>
<dbReference type="InterPro" id="IPR033417">
    <property type="entry name" value="CHASE8"/>
</dbReference>
<dbReference type="CDD" id="cd16922">
    <property type="entry name" value="HATPase_EvgS-ArcB-TorS-like"/>
    <property type="match status" value="1"/>
</dbReference>
<dbReference type="Gene3D" id="3.30.565.10">
    <property type="entry name" value="Histidine kinase-like ATPase, C-terminal domain"/>
    <property type="match status" value="1"/>
</dbReference>
<dbReference type="Pfam" id="PF17152">
    <property type="entry name" value="CHASE8"/>
    <property type="match status" value="1"/>
</dbReference>
<comment type="catalytic activity">
    <reaction evidence="1">
        <text>ATP + protein L-histidine = ADP + protein N-phospho-L-histidine.</text>
        <dbReference type="EC" id="2.7.13.3"/>
    </reaction>
</comment>
<dbReference type="GO" id="GO:0005524">
    <property type="term" value="F:ATP binding"/>
    <property type="evidence" value="ECO:0007669"/>
    <property type="project" value="UniProtKB-KW"/>
</dbReference>
<dbReference type="PRINTS" id="PR00344">
    <property type="entry name" value="BCTRLSENSOR"/>
</dbReference>
<comment type="subcellular location">
    <subcellularLocation>
        <location evidence="2">Membrane</location>
    </subcellularLocation>
</comment>
<dbReference type="InterPro" id="IPR005467">
    <property type="entry name" value="His_kinase_dom"/>
</dbReference>
<keyword evidence="10" id="KW-0067">ATP-binding</keyword>
<dbReference type="InterPro" id="IPR004358">
    <property type="entry name" value="Sig_transdc_His_kin-like_C"/>
</dbReference>
<evidence type="ECO:0000313" key="10">
    <source>
        <dbReference type="EMBL" id="WAR44397.1"/>
    </source>
</evidence>
<dbReference type="InterPro" id="IPR003594">
    <property type="entry name" value="HATPase_dom"/>
</dbReference>
<dbReference type="SMART" id="SM00387">
    <property type="entry name" value="HATPase_c"/>
    <property type="match status" value="1"/>
</dbReference>
<keyword evidence="7" id="KW-1133">Transmembrane helix</keyword>
<keyword evidence="10" id="KW-0547">Nucleotide-binding</keyword>
<evidence type="ECO:0000313" key="11">
    <source>
        <dbReference type="Proteomes" id="UP001162780"/>
    </source>
</evidence>
<dbReference type="InterPro" id="IPR003661">
    <property type="entry name" value="HisK_dim/P_dom"/>
</dbReference>
<keyword evidence="4" id="KW-0597">Phosphoprotein</keyword>
<dbReference type="EC" id="2.7.13.3" evidence="3"/>
<proteinExistence type="predicted"/>
<evidence type="ECO:0000256" key="5">
    <source>
        <dbReference type="ARBA" id="ARBA00022679"/>
    </source>
</evidence>
<dbReference type="InterPro" id="IPR036890">
    <property type="entry name" value="HATPase_C_sf"/>
</dbReference>
<evidence type="ECO:0000259" key="9">
    <source>
        <dbReference type="PROSITE" id="PS50885"/>
    </source>
</evidence>
<name>A0ABY7GGJ5_9GAMM</name>